<keyword evidence="10" id="KW-1185">Reference proteome</keyword>
<feature type="binding site" evidence="6">
    <location>
        <begin position="240"/>
        <end position="247"/>
    </location>
    <ligand>
        <name>ATP</name>
        <dbReference type="ChEBI" id="CHEBI:30616"/>
    </ligand>
</feature>
<dbReference type="InterPro" id="IPR036961">
    <property type="entry name" value="Kinesin_motor_dom_sf"/>
</dbReference>
<feature type="domain" description="Myosin motor" evidence="8">
    <location>
        <begin position="118"/>
        <end position="1057"/>
    </location>
</feature>
<evidence type="ECO:0000256" key="4">
    <source>
        <dbReference type="ARBA" id="ARBA00023175"/>
    </source>
</evidence>
<dbReference type="Gene3D" id="1.20.120.720">
    <property type="entry name" value="Myosin VI head, motor domain, U50 subdomain"/>
    <property type="match status" value="2"/>
</dbReference>
<dbReference type="SUPFAM" id="SSF52540">
    <property type="entry name" value="P-loop containing nucleoside triphosphate hydrolases"/>
    <property type="match status" value="1"/>
</dbReference>
<proteinExistence type="inferred from homology"/>
<keyword evidence="4 6" id="KW-0505">Motor protein</keyword>
<name>A0ABQ8P1K3_9CRYT</name>
<evidence type="ECO:0000313" key="10">
    <source>
        <dbReference type="Proteomes" id="UP001071777"/>
    </source>
</evidence>
<feature type="non-terminal residue" evidence="9">
    <location>
        <position position="1"/>
    </location>
</feature>
<evidence type="ECO:0000256" key="3">
    <source>
        <dbReference type="ARBA" id="ARBA00023123"/>
    </source>
</evidence>
<keyword evidence="2 6" id="KW-0067">ATP-binding</keyword>
<dbReference type="Proteomes" id="UP001071777">
    <property type="component" value="Unassembled WGS sequence"/>
</dbReference>
<dbReference type="Pfam" id="PF00063">
    <property type="entry name" value="Myosin_head"/>
    <property type="match status" value="2"/>
</dbReference>
<dbReference type="PANTHER" id="PTHR13140:SF706">
    <property type="entry name" value="DILUTE CLASS UNCONVENTIONAL MYOSIN, ISOFORM C"/>
    <property type="match status" value="1"/>
</dbReference>
<comment type="similarity">
    <text evidence="6">Belongs to the TRAFAC class myosin-kinesin ATPase superfamily. Myosin family.</text>
</comment>
<feature type="region of interest" description="Actin-binding" evidence="6">
    <location>
        <begin position="912"/>
        <end position="934"/>
    </location>
</feature>
<evidence type="ECO:0000256" key="1">
    <source>
        <dbReference type="ARBA" id="ARBA00022741"/>
    </source>
</evidence>
<evidence type="ECO:0000259" key="8">
    <source>
        <dbReference type="PROSITE" id="PS51456"/>
    </source>
</evidence>
<dbReference type="InterPro" id="IPR027417">
    <property type="entry name" value="P-loop_NTPase"/>
</dbReference>
<evidence type="ECO:0000256" key="6">
    <source>
        <dbReference type="PROSITE-ProRule" id="PRU00782"/>
    </source>
</evidence>
<evidence type="ECO:0000313" key="9">
    <source>
        <dbReference type="EMBL" id="KAJ1604628.1"/>
    </source>
</evidence>
<dbReference type="PRINTS" id="PR00193">
    <property type="entry name" value="MYOSINHEAVY"/>
</dbReference>
<dbReference type="SMART" id="SM00242">
    <property type="entry name" value="MYSc"/>
    <property type="match status" value="1"/>
</dbReference>
<keyword evidence="5 6" id="KW-0009">Actin-binding</keyword>
<feature type="region of interest" description="Disordered" evidence="7">
    <location>
        <begin position="1232"/>
        <end position="1258"/>
    </location>
</feature>
<dbReference type="EMBL" id="JAPCXB010000228">
    <property type="protein sequence ID" value="KAJ1604628.1"/>
    <property type="molecule type" value="Genomic_DNA"/>
</dbReference>
<dbReference type="PANTHER" id="PTHR13140">
    <property type="entry name" value="MYOSIN"/>
    <property type="match status" value="1"/>
</dbReference>
<reference evidence="9" key="1">
    <citation type="submission" date="2022-10" db="EMBL/GenBank/DDBJ databases">
        <title>Adaptive evolution leads to modifications in subtelomeric GC content in a zoonotic Cryptosporidium species.</title>
        <authorList>
            <person name="Li J."/>
            <person name="Feng Y."/>
            <person name="Xiao L."/>
        </authorList>
    </citation>
    <scope>NUCLEOTIDE SEQUENCE</scope>
    <source>
        <strain evidence="9">25894</strain>
    </source>
</reference>
<dbReference type="CDD" id="cd00124">
    <property type="entry name" value="MYSc"/>
    <property type="match status" value="1"/>
</dbReference>
<dbReference type="Gene3D" id="1.20.58.530">
    <property type="match status" value="2"/>
</dbReference>
<organism evidence="9 10">
    <name type="scientific">Cryptosporidium canis</name>
    <dbReference type="NCBI Taxonomy" id="195482"/>
    <lineage>
        <taxon>Eukaryota</taxon>
        <taxon>Sar</taxon>
        <taxon>Alveolata</taxon>
        <taxon>Apicomplexa</taxon>
        <taxon>Conoidasida</taxon>
        <taxon>Coccidia</taxon>
        <taxon>Eucoccidiorida</taxon>
        <taxon>Eimeriorina</taxon>
        <taxon>Cryptosporidiidae</taxon>
        <taxon>Cryptosporidium</taxon>
    </lineage>
</organism>
<dbReference type="InterPro" id="IPR001609">
    <property type="entry name" value="Myosin_head_motor_dom-like"/>
</dbReference>
<evidence type="ECO:0000256" key="5">
    <source>
        <dbReference type="ARBA" id="ARBA00023203"/>
    </source>
</evidence>
<dbReference type="Gene3D" id="3.40.850.10">
    <property type="entry name" value="Kinesin motor domain"/>
    <property type="match status" value="2"/>
</dbReference>
<protein>
    <submittedName>
        <fullName evidence="9">Myosin</fullName>
    </submittedName>
</protein>
<evidence type="ECO:0000256" key="7">
    <source>
        <dbReference type="SAM" id="MobiDB-lite"/>
    </source>
</evidence>
<dbReference type="Gene3D" id="1.20.5.4820">
    <property type="match status" value="1"/>
</dbReference>
<sequence length="1533" mass="179471">NRRIPKDIGFIMEDCNGISIGSKVWIYSRANTFTAEISNRLAQKKANIFSKNSIKSELETESDENDLDAFILANIVSYNFQQGIYECEYIGEYRDEIGDIKSSFYVDEEFVYKADEGFGFKDNSQLKNLNIGNVLKNIQVCYDMLKDDKRNVESVSIETNTLSSIRSNDELPKYPMYSFAGGILIAVNPYKEYDIYNDKVAQEFVGKNIMNMEPHPFAIAEWSYRRMLKDNRSQSIIISGESGAGKTETSKHVLKYLSYVSNKQRSRAELTSLNNKSGQILSTIEDCLLSSNPLLEVFGNSRTIRNDNSSRFGKYMKLGFDESGRIVSASINTYLLAKSRVVHLPNNERNYHIFYHLLNEISEAQRGKWGINTCEYSFKFNYLSTVDSKGVRQNQGVCSLENENLSEIVKAVPYNMKIINDCFQSIGVSEEDRELIYDMTYSILLLGNIEFNSVENMDEDECELKQESISIIDQIVKIWNNSANSESKICEINSEELIELLTTKNIVKIKKRLSYSEAVYTRDSISRYLYEWVFNTIVELINIALRQNIFNNNQNLMDSTYQNNSIGILDIFGFEDLEPNYVNSFEQLLINYCNERLHSFFLEQLLYRDTVLYKSEGINNSITTSPSSNVIELLFHQSFVCTVMSGVNPKYLGNVENDENNSKNKQNLDSSINNPFNEKLQYNNSMLSLLPYSIISILDETGKIPIKGNRDHAFCNKVHLLNKLQGNTKNMRMSVNRVSICNTKDETNLITTNPQLNDLSNAIGRVIQLQKLNLEKTFTINHFAGPVKYTCDEFISKNTDFLSANIEKAIHSKINIIQGINKFKYNLLNLLEDGNESLNQSNALNHDEDPKTEIGLARSVLPLGVSQNITGKSNLQLNSSAISTNSITNQAPTPMNTNKNKSVSSMFVRQVQNMLMSELYPTQSHFIRCIKPNNKQVSLKFDSLKVYKQLQIGGILQILNIMIYGYPCRIPYGQIYKYFKQIMEINTEVNDQESMTDSDPEKNNVLLKAKLLLRDERLFISLLLEYMGYKDKVDYQLGLTRVFFKFNVLDKVEQFIQKCDQEISIDWKIECINSLYRHWLRKKCNNYLSMIRCSLKFFSLFRYIQRKNACAKIYRALSSYICIKKERERIEKERVEREERERIEREERERIEREEKERIEKERERIEREEKERIEREERERIEREEKERIEREEKERIEKEREIFEREENERIEREEKERIEREEKERIEREKKERIEREKKERIEREEKERIEREEKERIEREEKERIEKEREIFEREENERIEREEKERIEIERISVETTYIGSPDRKVKRRRSEFNIDVENDTIYLNDHLKMNKRKKAKANTLIQEDEPMNIEQIRGSTCGNERVSIDKIEDVESDCNYSPLLCTSTMRGQKKRYSTYYKTGNNNEQIVTDGIKSLQDELVEAEFIDDILQNNQYGVTITSELTENSSINDENKVLNNVKTGIKRPTVFIPNPVINSKQNDSFNTDSKVHISGENQPGLEVIDSNSKKISLKDVQENFRNNIIKRIRQQE</sequence>
<evidence type="ECO:0000256" key="2">
    <source>
        <dbReference type="ARBA" id="ARBA00022840"/>
    </source>
</evidence>
<accession>A0ABQ8P1K3</accession>
<comment type="caution">
    <text evidence="9">The sequence shown here is derived from an EMBL/GenBank/DDBJ whole genome shotgun (WGS) entry which is preliminary data.</text>
</comment>
<keyword evidence="1 6" id="KW-0547">Nucleotide-binding</keyword>
<dbReference type="PROSITE" id="PS51456">
    <property type="entry name" value="MYOSIN_MOTOR"/>
    <property type="match status" value="1"/>
</dbReference>
<keyword evidence="3 6" id="KW-0518">Myosin</keyword>
<gene>
    <name evidence="9" type="ORF">OJ252_3684</name>
</gene>